<dbReference type="Gene3D" id="1.20.120.1530">
    <property type="match status" value="3"/>
</dbReference>
<name>A0A5C4LPD3_9PSEU</name>
<dbReference type="InterPro" id="IPR036890">
    <property type="entry name" value="HATPase_C_sf"/>
</dbReference>
<dbReference type="PROSITE" id="PS50110">
    <property type="entry name" value="RESPONSE_REGULATORY"/>
    <property type="match status" value="1"/>
</dbReference>
<dbReference type="SMART" id="SM00388">
    <property type="entry name" value="HisKA"/>
    <property type="match status" value="1"/>
</dbReference>
<dbReference type="EC" id="2.7.13.3" evidence="4"/>
<dbReference type="PANTHER" id="PTHR45339">
    <property type="entry name" value="HYBRID SIGNAL TRANSDUCTION HISTIDINE KINASE J"/>
    <property type="match status" value="1"/>
</dbReference>
<keyword evidence="10" id="KW-0902">Two-component regulatory system</keyword>
<dbReference type="CDD" id="cd16922">
    <property type="entry name" value="HATPase_EvgS-ArcB-TorS-like"/>
    <property type="match status" value="1"/>
</dbReference>
<dbReference type="SUPFAM" id="SSF52172">
    <property type="entry name" value="CheY-like"/>
    <property type="match status" value="2"/>
</dbReference>
<evidence type="ECO:0000256" key="4">
    <source>
        <dbReference type="ARBA" id="ARBA00012438"/>
    </source>
</evidence>
<dbReference type="InterPro" id="IPR003661">
    <property type="entry name" value="HisK_dim/P_dom"/>
</dbReference>
<dbReference type="InterPro" id="IPR004358">
    <property type="entry name" value="Sig_transdc_His_kin-like_C"/>
</dbReference>
<feature type="coiled-coil region" evidence="13">
    <location>
        <begin position="665"/>
        <end position="696"/>
    </location>
</feature>
<evidence type="ECO:0000256" key="2">
    <source>
        <dbReference type="ARBA" id="ARBA00004236"/>
    </source>
</evidence>
<dbReference type="SMART" id="SM00387">
    <property type="entry name" value="HATPase_c"/>
    <property type="match status" value="1"/>
</dbReference>
<feature type="domain" description="HAMP" evidence="16">
    <location>
        <begin position="137"/>
        <end position="189"/>
    </location>
</feature>
<feature type="modified residue" description="4-aspartylphosphate" evidence="12">
    <location>
        <position position="1136"/>
    </location>
</feature>
<evidence type="ECO:0000256" key="5">
    <source>
        <dbReference type="ARBA" id="ARBA00022553"/>
    </source>
</evidence>
<dbReference type="Pfam" id="PF00072">
    <property type="entry name" value="Response_reg"/>
    <property type="match status" value="1"/>
</dbReference>
<dbReference type="Gene3D" id="1.10.287.950">
    <property type="entry name" value="Methyl-accepting chemotaxis protein"/>
    <property type="match status" value="1"/>
</dbReference>
<keyword evidence="9" id="KW-0472">Membrane</keyword>
<dbReference type="Pfam" id="PF02518">
    <property type="entry name" value="HATPase_c"/>
    <property type="match status" value="1"/>
</dbReference>
<dbReference type="RefSeq" id="WP_139100756.1">
    <property type="nucleotide sequence ID" value="NZ_VDFW01000057.1"/>
</dbReference>
<dbReference type="InterPro" id="IPR003018">
    <property type="entry name" value="GAF"/>
</dbReference>
<dbReference type="GO" id="GO:0005886">
    <property type="term" value="C:plasma membrane"/>
    <property type="evidence" value="ECO:0007669"/>
    <property type="project" value="UniProtKB-SubCell"/>
</dbReference>
<evidence type="ECO:0000259" key="14">
    <source>
        <dbReference type="PROSITE" id="PS50109"/>
    </source>
</evidence>
<evidence type="ECO:0000256" key="3">
    <source>
        <dbReference type="ARBA" id="ARBA00006402"/>
    </source>
</evidence>
<comment type="similarity">
    <text evidence="3">In the N-terminal section; belongs to the phytochrome family.</text>
</comment>
<dbReference type="AlphaFoldDB" id="A0A5C4LPD3"/>
<dbReference type="InterPro" id="IPR003660">
    <property type="entry name" value="HAMP_dom"/>
</dbReference>
<sequence>SSFADEVTRVAKEVGTEGILGGQAQVPGVAGTWRDLTTSVNFMAGNLTAQVRAIAQVATAVARGDLSQNVTVDARGEILELKSTINTMVDTLSSFADEVTRVAREVGTEGRLGGQADVKGVSGTWKGLTESVNVMAANLTDQVRSIAEVTTAVARGDLSQKIRVDARGEILELKETINTMVGQLSSFADEVTRVAREVGTEGRLGGQADVKGASGTWKGLTESVNVMADNLTDQVRSIASVATAVARGDLSQKVTVEAKGEVAALADTINTMVDTLSAFAGEVTRVAREVGTEGILGGQARVPNVAGTWKSLTDNVNSMANNLTAQVRSIAQVTTAVARGEMNQKIDVDARGEILELKTTINTMVDTLSSFAAEVTRVAREVGKEGRLGGQAEVEGVSGTWKRLTENVNELAGNLTRQVRAIAEVASAVATGDLTRSISVEAEGEVAELSDNINAMVRSLRETTRANEDQDWLNKNLARISGLLQGHRDLRTVAQLIMNELTPLVGAQHGTFFLMEAGEPVLRLIAGYGHAATGEVTFDLGQSLIGQVAQTKIPIVVDETPPAYVTISSSLGHAPPVNLIVLPIVFEDQVLGVIELASFTRFTPVRRDFLEQLMESIGVNVNTIIANARTDSLLAESQRLAGELQAQQVKLQQSNAELGEKAELLARQNRDIEFKNVEIEQARQEIEERAQQLALASRYKSEFLANISHELRTPLTSLLILAGVLAQNSTRNLTPKQVEFAEVIQSAGTDLLQLINDILDLSKVEAGRMDIHTEQVPLPQLLEYVEATFRPLTAEKGLEFEVTVGEDVPGELCTDEQRLRQVLRNLLSNAVKFTESGRIELRVRAVDHGASLEFAVLDTGIGIAPENLETIFGAFQQADGTTSRRYGGTGLGLSISSQVANLLGGEIHAESRLGSGSTFTLTLPVTPAEEGQPGTQRRVLILEAADDRLLTLLVREFVADITGEPVHIESVTTPDDAVAALTTREYRCVVLDASLPDGSALGLLQRLGESERLKAVPVLAHPTRAFVPAHEQLVETHRTELLTALDELRERFLELLGESRGPAPAVVEAQAAPPSPGNPPGLHGRKVLLIDDDARNVLAIAGMLELHGMTVRHAPNGRKGIEELLASPDVDLILMDVMMPEMDGYATTAAIREIPRFDRLPIIMVTAKAMAGDREKSLAAGASDHVTKPVDPDELLGCIGRWLAA</sequence>
<dbReference type="CDD" id="cd00082">
    <property type="entry name" value="HisKA"/>
    <property type="match status" value="1"/>
</dbReference>
<dbReference type="InterPro" id="IPR011006">
    <property type="entry name" value="CheY-like_superfamily"/>
</dbReference>
<evidence type="ECO:0000259" key="16">
    <source>
        <dbReference type="PROSITE" id="PS50885"/>
    </source>
</evidence>
<evidence type="ECO:0000259" key="15">
    <source>
        <dbReference type="PROSITE" id="PS50110"/>
    </source>
</evidence>
<dbReference type="InterPro" id="IPR036097">
    <property type="entry name" value="HisK_dim/P_sf"/>
</dbReference>
<feature type="domain" description="HAMP" evidence="16">
    <location>
        <begin position="413"/>
        <end position="465"/>
    </location>
</feature>
<dbReference type="InterPro" id="IPR005467">
    <property type="entry name" value="His_kinase_dom"/>
</dbReference>
<keyword evidence="5 12" id="KW-0597">Phosphoprotein</keyword>
<evidence type="ECO:0000313" key="18">
    <source>
        <dbReference type="Proteomes" id="UP000305546"/>
    </source>
</evidence>
<dbReference type="Gene3D" id="3.30.565.10">
    <property type="entry name" value="Histidine kinase-like ATPase, C-terminal domain"/>
    <property type="match status" value="1"/>
</dbReference>
<evidence type="ECO:0000256" key="8">
    <source>
        <dbReference type="ARBA" id="ARBA00022777"/>
    </source>
</evidence>
<dbReference type="SUPFAM" id="SSF55874">
    <property type="entry name" value="ATPase domain of HSP90 chaperone/DNA topoisomerase II/histidine kinase"/>
    <property type="match status" value="1"/>
</dbReference>
<dbReference type="GO" id="GO:0000155">
    <property type="term" value="F:phosphorelay sensor kinase activity"/>
    <property type="evidence" value="ECO:0007669"/>
    <property type="project" value="InterPro"/>
</dbReference>
<dbReference type="Proteomes" id="UP000305546">
    <property type="component" value="Unassembled WGS sequence"/>
</dbReference>
<dbReference type="InterPro" id="IPR029016">
    <property type="entry name" value="GAF-like_dom_sf"/>
</dbReference>
<keyword evidence="6" id="KW-0808">Transferase</keyword>
<dbReference type="Gene3D" id="3.40.50.2300">
    <property type="match status" value="2"/>
</dbReference>
<reference evidence="17 18" key="1">
    <citation type="submission" date="2019-06" db="EMBL/GenBank/DDBJ databases">
        <title>Amycolatopsis alkalitolerans sp. nov., isolated from Gastrodia elata Blume.</title>
        <authorList>
            <person name="Narsing Rao M.P."/>
            <person name="Li W.J."/>
        </authorList>
    </citation>
    <scope>NUCLEOTIDE SEQUENCE [LARGE SCALE GENOMIC DNA]</scope>
    <source>
        <strain evidence="17 18">SYSUP0005</strain>
    </source>
</reference>
<evidence type="ECO:0000256" key="11">
    <source>
        <dbReference type="ARBA" id="ARBA00074306"/>
    </source>
</evidence>
<keyword evidence="9" id="KW-1133">Transmembrane helix</keyword>
<gene>
    <name evidence="17" type="ORF">FG385_33100</name>
</gene>
<keyword evidence="13" id="KW-0175">Coiled coil</keyword>
<dbReference type="InterPro" id="IPR001789">
    <property type="entry name" value="Sig_transdc_resp-reg_receiver"/>
</dbReference>
<dbReference type="PROSITE" id="PS50109">
    <property type="entry name" value="HIS_KIN"/>
    <property type="match status" value="1"/>
</dbReference>
<evidence type="ECO:0000256" key="10">
    <source>
        <dbReference type="ARBA" id="ARBA00023012"/>
    </source>
</evidence>
<keyword evidence="7" id="KW-0812">Transmembrane</keyword>
<evidence type="ECO:0000313" key="17">
    <source>
        <dbReference type="EMBL" id="TNC18895.1"/>
    </source>
</evidence>
<feature type="domain" description="Response regulatory" evidence="15">
    <location>
        <begin position="1086"/>
        <end position="1203"/>
    </location>
</feature>
<organism evidence="17 18">
    <name type="scientific">Amycolatopsis alkalitolerans</name>
    <dbReference type="NCBI Taxonomy" id="2547244"/>
    <lineage>
        <taxon>Bacteria</taxon>
        <taxon>Bacillati</taxon>
        <taxon>Actinomycetota</taxon>
        <taxon>Actinomycetes</taxon>
        <taxon>Pseudonocardiales</taxon>
        <taxon>Pseudonocardiaceae</taxon>
        <taxon>Amycolatopsis</taxon>
    </lineage>
</organism>
<dbReference type="PANTHER" id="PTHR45339:SF1">
    <property type="entry name" value="HYBRID SIGNAL TRANSDUCTION HISTIDINE KINASE J"/>
    <property type="match status" value="1"/>
</dbReference>
<dbReference type="Pfam" id="PF00512">
    <property type="entry name" value="HisKA"/>
    <property type="match status" value="1"/>
</dbReference>
<dbReference type="CDD" id="cd06225">
    <property type="entry name" value="HAMP"/>
    <property type="match status" value="5"/>
</dbReference>
<evidence type="ECO:0000256" key="7">
    <source>
        <dbReference type="ARBA" id="ARBA00022692"/>
    </source>
</evidence>
<dbReference type="PROSITE" id="PS50885">
    <property type="entry name" value="HAMP"/>
    <property type="match status" value="5"/>
</dbReference>
<dbReference type="Pfam" id="PF00672">
    <property type="entry name" value="HAMP"/>
    <property type="match status" value="5"/>
</dbReference>
<dbReference type="Gene3D" id="3.30.450.40">
    <property type="match status" value="1"/>
</dbReference>
<comment type="caution">
    <text evidence="17">The sequence shown here is derived from an EMBL/GenBank/DDBJ whole genome shotgun (WGS) entry which is preliminary data.</text>
</comment>
<protein>
    <recommendedName>
        <fullName evidence="11">Circadian input-output histidine kinase CikA</fullName>
        <ecNumber evidence="4">2.7.13.3</ecNumber>
    </recommendedName>
</protein>
<dbReference type="FunFam" id="3.30.565.10:FF:000010">
    <property type="entry name" value="Sensor histidine kinase RcsC"/>
    <property type="match status" value="1"/>
</dbReference>
<dbReference type="SMART" id="SM00448">
    <property type="entry name" value="REC"/>
    <property type="match status" value="1"/>
</dbReference>
<dbReference type="InterPro" id="IPR003594">
    <property type="entry name" value="HATPase_dom"/>
</dbReference>
<feature type="domain" description="HAMP" evidence="16">
    <location>
        <begin position="229"/>
        <end position="281"/>
    </location>
</feature>
<comment type="subcellular location">
    <subcellularLocation>
        <location evidence="2">Cell membrane</location>
    </subcellularLocation>
</comment>
<evidence type="ECO:0000256" key="6">
    <source>
        <dbReference type="ARBA" id="ARBA00022679"/>
    </source>
</evidence>
<keyword evidence="18" id="KW-1185">Reference proteome</keyword>
<dbReference type="PRINTS" id="PR00344">
    <property type="entry name" value="BCTRLSENSOR"/>
</dbReference>
<evidence type="ECO:0000256" key="9">
    <source>
        <dbReference type="ARBA" id="ARBA00022989"/>
    </source>
</evidence>
<dbReference type="EMBL" id="VDFW01000057">
    <property type="protein sequence ID" value="TNC18895.1"/>
    <property type="molecule type" value="Genomic_DNA"/>
</dbReference>
<proteinExistence type="inferred from homology"/>
<dbReference type="Gene3D" id="1.10.287.130">
    <property type="match status" value="1"/>
</dbReference>
<dbReference type="Pfam" id="PF13185">
    <property type="entry name" value="GAF_2"/>
    <property type="match status" value="1"/>
</dbReference>
<comment type="catalytic activity">
    <reaction evidence="1">
        <text>ATP + protein L-histidine = ADP + protein N-phospho-L-histidine.</text>
        <dbReference type="EC" id="2.7.13.3"/>
    </reaction>
</comment>
<dbReference type="SUPFAM" id="SSF58104">
    <property type="entry name" value="Methyl-accepting chemotaxis protein (MCP) signaling domain"/>
    <property type="match status" value="3"/>
</dbReference>
<evidence type="ECO:0000256" key="1">
    <source>
        <dbReference type="ARBA" id="ARBA00000085"/>
    </source>
</evidence>
<dbReference type="FunFam" id="1.20.120.1530:FF:000002">
    <property type="entry name" value="Two-component osmosensing histidine kinase"/>
    <property type="match status" value="3"/>
</dbReference>
<feature type="non-terminal residue" evidence="17">
    <location>
        <position position="1"/>
    </location>
</feature>
<dbReference type="SUPFAM" id="SSF158472">
    <property type="entry name" value="HAMP domain-like"/>
    <property type="match status" value="1"/>
</dbReference>
<accession>A0A5C4LPD3</accession>
<dbReference type="CDD" id="cd17546">
    <property type="entry name" value="REC_hyHK_CKI1_RcsC-like"/>
    <property type="match status" value="1"/>
</dbReference>
<evidence type="ECO:0000256" key="12">
    <source>
        <dbReference type="PROSITE-ProRule" id="PRU00169"/>
    </source>
</evidence>
<dbReference type="SUPFAM" id="SSF47384">
    <property type="entry name" value="Homodimeric domain of signal transducing histidine kinase"/>
    <property type="match status" value="1"/>
</dbReference>
<feature type="domain" description="HAMP" evidence="16">
    <location>
        <begin position="45"/>
        <end position="97"/>
    </location>
</feature>
<feature type="domain" description="Histidine kinase" evidence="14">
    <location>
        <begin position="706"/>
        <end position="927"/>
    </location>
</feature>
<evidence type="ECO:0000256" key="13">
    <source>
        <dbReference type="SAM" id="Coils"/>
    </source>
</evidence>
<dbReference type="OrthoDB" id="9810730at2"/>
<dbReference type="SUPFAM" id="SSF55781">
    <property type="entry name" value="GAF domain-like"/>
    <property type="match status" value="1"/>
</dbReference>
<feature type="domain" description="HAMP" evidence="16">
    <location>
        <begin position="321"/>
        <end position="373"/>
    </location>
</feature>
<dbReference type="SMART" id="SM00065">
    <property type="entry name" value="GAF"/>
    <property type="match status" value="1"/>
</dbReference>
<dbReference type="SMART" id="SM00304">
    <property type="entry name" value="HAMP"/>
    <property type="match status" value="5"/>
</dbReference>
<keyword evidence="8" id="KW-0418">Kinase</keyword>